<reference evidence="2 3" key="1">
    <citation type="submission" date="2018-06" db="EMBL/GenBank/DDBJ databases">
        <authorList>
            <consortium name="Pathogen Informatics"/>
            <person name="Doyle S."/>
        </authorList>
    </citation>
    <scope>NUCLEOTIDE SEQUENCE [LARGE SCALE GENOMIC DNA]</scope>
    <source>
        <strain evidence="2 3">NCTC11842</strain>
    </source>
</reference>
<keyword evidence="1" id="KW-0812">Transmembrane</keyword>
<keyword evidence="1" id="KW-0472">Membrane</keyword>
<sequence length="215" mass="24917">MLDWLREYRDVLTLFISGCTLLVWIFYAQLLLSGFKRQRQPRLIINRGAGKGVGALCLLSNMSAEPIFINQLIVHLHTSRGTLKADVTDVRESSEDDFDQDAELYKATRQGPLKTGDFTHIDTFQRLISRVAAAHDLELNGMHPPEGWVFDGLEIHVIAFYGSDRHPIGVRRRFRLGQYKGHYCSLIAESRQTEQFTTRRQRRIVRKHWMAEFEN</sequence>
<proteinExistence type="predicted"/>
<protein>
    <submittedName>
        <fullName evidence="2">Uncharacterized protein</fullName>
    </submittedName>
</protein>
<organism evidence="2 3">
    <name type="scientific">Pseudomonas luteola</name>
    <dbReference type="NCBI Taxonomy" id="47886"/>
    <lineage>
        <taxon>Bacteria</taxon>
        <taxon>Pseudomonadati</taxon>
        <taxon>Pseudomonadota</taxon>
        <taxon>Gammaproteobacteria</taxon>
        <taxon>Pseudomonadales</taxon>
        <taxon>Pseudomonadaceae</taxon>
        <taxon>Pseudomonas</taxon>
    </lineage>
</organism>
<name>A0A2X2D1A2_PSELU</name>
<dbReference type="Proteomes" id="UP000250443">
    <property type="component" value="Unassembled WGS sequence"/>
</dbReference>
<feature type="transmembrane region" description="Helical" evidence="1">
    <location>
        <begin position="12"/>
        <end position="32"/>
    </location>
</feature>
<accession>A0A2X2D1A2</accession>
<evidence type="ECO:0000256" key="1">
    <source>
        <dbReference type="SAM" id="Phobius"/>
    </source>
</evidence>
<evidence type="ECO:0000313" key="2">
    <source>
        <dbReference type="EMBL" id="SPZ13094.1"/>
    </source>
</evidence>
<dbReference type="AlphaFoldDB" id="A0A2X2D1A2"/>
<gene>
    <name evidence="2" type="ORF">NCTC11842_04832</name>
</gene>
<evidence type="ECO:0000313" key="3">
    <source>
        <dbReference type="Proteomes" id="UP000250443"/>
    </source>
</evidence>
<dbReference type="EMBL" id="UAUF01000014">
    <property type="protein sequence ID" value="SPZ13094.1"/>
    <property type="molecule type" value="Genomic_DNA"/>
</dbReference>
<keyword evidence="1" id="KW-1133">Transmembrane helix</keyword>
<dbReference type="RefSeq" id="WP_010796567.1">
    <property type="nucleotide sequence ID" value="NZ_UAUF01000014.1"/>
</dbReference>